<sequence length="80" mass="9403">MALQCITLTKQNNDWLEKQVDAQEFLSKSEGVNYLINQAREKQEYDDFVQIKINKGLKSGYTKKQTREEMLAEIKSNLKF</sequence>
<proteinExistence type="predicted"/>
<name>A0A7W2R3H0_9FLAO</name>
<organism evidence="1 2">
    <name type="scientific">Gelidibacter maritimus</name>
    <dbReference type="NCBI Taxonomy" id="2761487"/>
    <lineage>
        <taxon>Bacteria</taxon>
        <taxon>Pseudomonadati</taxon>
        <taxon>Bacteroidota</taxon>
        <taxon>Flavobacteriia</taxon>
        <taxon>Flavobacteriales</taxon>
        <taxon>Flavobacteriaceae</taxon>
        <taxon>Gelidibacter</taxon>
    </lineage>
</organism>
<accession>A0A7W2R3H0</accession>
<gene>
    <name evidence="1" type="ORF">H3Z82_04620</name>
</gene>
<dbReference type="Proteomes" id="UP000541857">
    <property type="component" value="Unassembled WGS sequence"/>
</dbReference>
<protein>
    <submittedName>
        <fullName evidence="1">CopG family transcriptional regulator</fullName>
    </submittedName>
</protein>
<dbReference type="EMBL" id="JACGLT010000003">
    <property type="protein sequence ID" value="MBA6152005.1"/>
    <property type="molecule type" value="Genomic_DNA"/>
</dbReference>
<evidence type="ECO:0000313" key="1">
    <source>
        <dbReference type="EMBL" id="MBA6152005.1"/>
    </source>
</evidence>
<reference evidence="1 2" key="1">
    <citation type="submission" date="2020-07" db="EMBL/GenBank/DDBJ databases">
        <title>Bacterium isolated from marine sediment.</title>
        <authorList>
            <person name="Shang D."/>
        </authorList>
    </citation>
    <scope>NUCLEOTIDE SEQUENCE [LARGE SCALE GENOMIC DNA]</scope>
    <source>
        <strain evidence="1 2">F6074</strain>
    </source>
</reference>
<keyword evidence="2" id="KW-1185">Reference proteome</keyword>
<comment type="caution">
    <text evidence="1">The sequence shown here is derived from an EMBL/GenBank/DDBJ whole genome shotgun (WGS) entry which is preliminary data.</text>
</comment>
<evidence type="ECO:0000313" key="2">
    <source>
        <dbReference type="Proteomes" id="UP000541857"/>
    </source>
</evidence>
<dbReference type="AlphaFoldDB" id="A0A7W2R3H0"/>